<evidence type="ECO:0000313" key="2">
    <source>
        <dbReference type="EMBL" id="CAF4689211.1"/>
    </source>
</evidence>
<dbReference type="AlphaFoldDB" id="A0A821HQY9"/>
<dbReference type="Proteomes" id="UP000663838">
    <property type="component" value="Unassembled WGS sequence"/>
</dbReference>
<comment type="caution">
    <text evidence="2">The sequence shown here is derived from an EMBL/GenBank/DDBJ whole genome shotgun (WGS) entry which is preliminary data.</text>
</comment>
<organism evidence="2 3">
    <name type="scientific">Rotaria socialis</name>
    <dbReference type="NCBI Taxonomy" id="392032"/>
    <lineage>
        <taxon>Eukaryota</taxon>
        <taxon>Metazoa</taxon>
        <taxon>Spiralia</taxon>
        <taxon>Gnathifera</taxon>
        <taxon>Rotifera</taxon>
        <taxon>Eurotatoria</taxon>
        <taxon>Bdelloidea</taxon>
        <taxon>Philodinida</taxon>
        <taxon>Philodinidae</taxon>
        <taxon>Rotaria</taxon>
    </lineage>
</organism>
<proteinExistence type="predicted"/>
<sequence length="534" mass="62991">MKYSCVQLTDLADEILMIIFNQLHNVEALYSLIGVNKRLNKILHDPTFTCVLTLMDYSVDGSISSLPYPMFHRFCSQILPQIHHKIQWLHLELLTMDAILLSANYPNLYGLGLYGLKMRKVTYLFTDESSIYRFKNQISSLIIDIAESDEANSLEIIRFIFTHLCAMFTNLRYLNFGPSLSKCQQLSLGTSSLAVVSSTISELHICVPCFMDCLYLLDGRFNQLHTLYVYITFIYVPQETINNKEKLPNLRSFSLYCETDTDLYDDLVVPLLHRMSNLEKLHLHLNVIDRQTFIEGDDLKRNIINHLSRLHSFTFNIKSFASLYNQTDLSSKDDIQQSFKDFKYNQIISCVDDFPTSRYNQCHVYSYPYEWKCYIKITNNFLGGLFKCVHEVSLFDERPFEHEFFLQIAQSFPFMKKLTITNRKAQVNKQRRKTKNEDEHLSIINYNHLTELRFFQAHEDYLEEFLLNTKTCLLNNVYLFVGRELLEKVTDNFTRDALRLNCSKIIYCYSEYITQLEKDVKDYFFHTDIRSWFT</sequence>
<dbReference type="EMBL" id="CAJOBS010001109">
    <property type="protein sequence ID" value="CAF4689211.1"/>
    <property type="molecule type" value="Genomic_DNA"/>
</dbReference>
<reference evidence="2" key="1">
    <citation type="submission" date="2021-02" db="EMBL/GenBank/DDBJ databases">
        <authorList>
            <person name="Nowell W R."/>
        </authorList>
    </citation>
    <scope>NUCLEOTIDE SEQUENCE</scope>
</reference>
<name>A0A821HQY9_9BILA</name>
<dbReference type="EMBL" id="CAJNYV010005021">
    <property type="protein sequence ID" value="CAF3716482.1"/>
    <property type="molecule type" value="Genomic_DNA"/>
</dbReference>
<evidence type="ECO:0000313" key="3">
    <source>
        <dbReference type="Proteomes" id="UP000663838"/>
    </source>
</evidence>
<accession>A0A821HQY9</accession>
<protein>
    <recommendedName>
        <fullName evidence="4">F-box domain-containing protein</fullName>
    </recommendedName>
</protein>
<evidence type="ECO:0008006" key="4">
    <source>
        <dbReference type="Google" id="ProtNLM"/>
    </source>
</evidence>
<dbReference type="Proteomes" id="UP000663865">
    <property type="component" value="Unassembled WGS sequence"/>
</dbReference>
<gene>
    <name evidence="1" type="ORF">KIK155_LOCUS27691</name>
    <name evidence="2" type="ORF">TOA249_LOCUS16352</name>
</gene>
<evidence type="ECO:0000313" key="1">
    <source>
        <dbReference type="EMBL" id="CAF3716482.1"/>
    </source>
</evidence>